<keyword evidence="2 3" id="KW-0802">TPR repeat</keyword>
<feature type="topological domain" description="Cytoplasmic" evidence="2">
    <location>
        <begin position="21"/>
        <end position="397"/>
    </location>
</feature>
<accession>A0A836MDE2</accession>
<dbReference type="Pfam" id="PF18073">
    <property type="entry name" value="Zn_ribbon_LapB"/>
    <property type="match status" value="1"/>
</dbReference>
<feature type="repeat" description="TPR" evidence="3">
    <location>
        <begin position="221"/>
        <end position="254"/>
    </location>
</feature>
<evidence type="ECO:0000313" key="6">
    <source>
        <dbReference type="Proteomes" id="UP000027441"/>
    </source>
</evidence>
<name>A0A836MDE2_GLAPU</name>
<dbReference type="Pfam" id="PF13432">
    <property type="entry name" value="TPR_16"/>
    <property type="match status" value="1"/>
</dbReference>
<feature type="repeat" description="TPR" evidence="3">
    <location>
        <begin position="149"/>
        <end position="182"/>
    </location>
</feature>
<dbReference type="EMBL" id="JDSN01000023">
    <property type="protein sequence ID" value="KDB47123.1"/>
    <property type="molecule type" value="Genomic_DNA"/>
</dbReference>
<dbReference type="Gene3D" id="1.25.40.10">
    <property type="entry name" value="Tetratricopeptide repeat domain"/>
    <property type="match status" value="1"/>
</dbReference>
<comment type="caution">
    <text evidence="5">The sequence shown here is derived from an EMBL/GenBank/DDBJ whole genome shotgun (WGS) entry which is preliminary data.</text>
</comment>
<evidence type="ECO:0000256" key="3">
    <source>
        <dbReference type="PROSITE-ProRule" id="PRU00339"/>
    </source>
</evidence>
<dbReference type="RefSeq" id="WP_035490575.1">
    <property type="nucleotide sequence ID" value="NZ_JDSN01000023.1"/>
</dbReference>
<dbReference type="NCBIfam" id="NF008753">
    <property type="entry name" value="PRK11788.1-1"/>
    <property type="match status" value="1"/>
</dbReference>
<evidence type="ECO:0000259" key="4">
    <source>
        <dbReference type="Pfam" id="PF18073"/>
    </source>
</evidence>
<dbReference type="NCBIfam" id="NF008756">
    <property type="entry name" value="PRK11788.1-4"/>
    <property type="match status" value="1"/>
</dbReference>
<feature type="binding site" evidence="2">
    <location>
        <position position="381"/>
    </location>
    <ligand>
        <name>Fe cation</name>
        <dbReference type="ChEBI" id="CHEBI:24875"/>
    </ligand>
</feature>
<gene>
    <name evidence="2" type="primary">lapB</name>
    <name evidence="5" type="ORF">HPS9_02610</name>
</gene>
<evidence type="ECO:0000256" key="2">
    <source>
        <dbReference type="HAMAP-Rule" id="MF_00994"/>
    </source>
</evidence>
<dbReference type="InterPro" id="IPR030865">
    <property type="entry name" value="LapB"/>
</dbReference>
<reference evidence="5 6" key="1">
    <citation type="submission" date="2014-02" db="EMBL/GenBank/DDBJ databases">
        <title>Comparative genomics of Haemophilus parasuis isolated from pig lungs.</title>
        <authorList>
            <person name="Kittichotirat W."/>
            <person name="Bumgarner R.E."/>
            <person name="Lawrence P."/>
        </authorList>
    </citation>
    <scope>NUCLEOTIDE SEQUENCE [LARGE SCALE GENOMIC DNA]</scope>
    <source>
        <strain evidence="5 6">HPS9</strain>
    </source>
</reference>
<dbReference type="GO" id="GO:0009898">
    <property type="term" value="C:cytoplasmic side of plasma membrane"/>
    <property type="evidence" value="ECO:0007669"/>
    <property type="project" value="UniProtKB-UniRule"/>
</dbReference>
<dbReference type="InterPro" id="IPR019734">
    <property type="entry name" value="TPR_rpt"/>
</dbReference>
<feature type="domain" description="LapB rubredoxin metal binding" evidence="4">
    <location>
        <begin position="362"/>
        <end position="389"/>
    </location>
</feature>
<dbReference type="InterPro" id="IPR041166">
    <property type="entry name" value="Rubredoxin_2"/>
</dbReference>
<dbReference type="HAMAP" id="MF_00994">
    <property type="entry name" value="LPS_assembly_LapB"/>
    <property type="match status" value="1"/>
</dbReference>
<dbReference type="InterPro" id="IPR011990">
    <property type="entry name" value="TPR-like_helical_dom_sf"/>
</dbReference>
<dbReference type="AlphaFoldDB" id="A0A836MDE2"/>
<protein>
    <recommendedName>
        <fullName evidence="2">Lipopolysaccharide assembly protein B</fullName>
    </recommendedName>
</protein>
<proteinExistence type="inferred from homology"/>
<comment type="function">
    <text evidence="2">Modulates cellular lipopolysaccharide (LPS) levels by regulating LpxC, which is involved in lipid A biosynthesis. May act by modulating the proteolytic activity of FtsH towards LpxC. May also coordinate assembly of proteins involved in LPS synthesis at the plasma membrane.</text>
</comment>
<evidence type="ECO:0000256" key="1">
    <source>
        <dbReference type="ARBA" id="ARBA00022723"/>
    </source>
</evidence>
<dbReference type="Proteomes" id="UP000027441">
    <property type="component" value="Unassembled WGS sequence"/>
</dbReference>
<sequence>MLELLFLLLPIAALYGWYMGQRSAKKDQDAINNKFSRDYVTGLNFLLSNQQEKAVDLFLSMLQKQESENQISTESQFEAEITLGNLFRSRGEVDRALRIHQGIENSPHYSFEQKLLAKQQLAKDFMAAGFYDRAENYYITLLDEPEFAVNSLSQLAVIYHKTREWKKAINVAEKRLRIEPEMDKIPLSHYYCEYAQAVRSDDEKAFLTALQKALSYVPHCARASILLGDFFFEKQEMRTALRYFEAVLEQEPNYISEVLHKIKQCYIALNEQNNFELFLIKANQIKHNSSIDLALAEFIEQKDGVEAAQSRLYQQVRQFPSLMTFHRFIYYQVNEAEEGRGKESLVLLHKMVGDRIKQGFQYRCIHCGYQSYRLSWHCPSCRTWESIKPMQSITEVI</sequence>
<dbReference type="SMART" id="SM00028">
    <property type="entry name" value="TPR"/>
    <property type="match status" value="2"/>
</dbReference>
<keyword evidence="2" id="KW-0812">Transmembrane</keyword>
<dbReference type="GO" id="GO:0008653">
    <property type="term" value="P:lipopolysaccharide metabolic process"/>
    <property type="evidence" value="ECO:0007669"/>
    <property type="project" value="InterPro"/>
</dbReference>
<keyword evidence="2" id="KW-0997">Cell inner membrane</keyword>
<dbReference type="SUPFAM" id="SSF48452">
    <property type="entry name" value="TPR-like"/>
    <property type="match status" value="1"/>
</dbReference>
<feature type="binding site" evidence="2">
    <location>
        <position position="367"/>
    </location>
    <ligand>
        <name>Fe cation</name>
        <dbReference type="ChEBI" id="CHEBI:24875"/>
    </ligand>
</feature>
<feature type="binding site" evidence="2">
    <location>
        <position position="364"/>
    </location>
    <ligand>
        <name>Fe cation</name>
        <dbReference type="ChEBI" id="CHEBI:24875"/>
    </ligand>
</feature>
<keyword evidence="2" id="KW-1133">Transmembrane helix</keyword>
<keyword evidence="2" id="KW-0472">Membrane</keyword>
<keyword evidence="2" id="KW-1003">Cell membrane</keyword>
<organism evidence="5 6">
    <name type="scientific">Glaesserella parasuis HPS9</name>
    <dbReference type="NCBI Taxonomy" id="1450513"/>
    <lineage>
        <taxon>Bacteria</taxon>
        <taxon>Pseudomonadati</taxon>
        <taxon>Pseudomonadota</taxon>
        <taxon>Gammaproteobacteria</taxon>
        <taxon>Pasteurellales</taxon>
        <taxon>Pasteurellaceae</taxon>
        <taxon>Glaesserella</taxon>
    </lineage>
</organism>
<feature type="binding site" evidence="2">
    <location>
        <position position="378"/>
    </location>
    <ligand>
        <name>Fe cation</name>
        <dbReference type="ChEBI" id="CHEBI:24875"/>
    </ligand>
</feature>
<comment type="similarity">
    <text evidence="2">Belongs to the LapB family.</text>
</comment>
<comment type="subcellular location">
    <subcellularLocation>
        <location evidence="2">Cell inner membrane</location>
        <topology evidence="2">Single-pass membrane protein</topology>
        <orientation evidence="2">Cytoplasmic side</orientation>
    </subcellularLocation>
</comment>
<dbReference type="GO" id="GO:0005506">
    <property type="term" value="F:iron ion binding"/>
    <property type="evidence" value="ECO:0007669"/>
    <property type="project" value="UniProtKB-UniRule"/>
</dbReference>
<keyword evidence="1 2" id="KW-0479">Metal-binding</keyword>
<dbReference type="PROSITE" id="PS50005">
    <property type="entry name" value="TPR"/>
    <property type="match status" value="2"/>
</dbReference>
<evidence type="ECO:0000313" key="5">
    <source>
        <dbReference type="EMBL" id="KDB47123.1"/>
    </source>
</evidence>
<keyword evidence="2" id="KW-0408">Iron</keyword>
<dbReference type="Pfam" id="PF13176">
    <property type="entry name" value="TPR_7"/>
    <property type="match status" value="1"/>
</dbReference>
<keyword evidence="2" id="KW-0677">Repeat</keyword>
<dbReference type="GO" id="GO:0046890">
    <property type="term" value="P:regulation of lipid biosynthetic process"/>
    <property type="evidence" value="ECO:0007669"/>
    <property type="project" value="UniProtKB-UniRule"/>
</dbReference>